<comment type="caution">
    <text evidence="2">The sequence shown here is derived from an EMBL/GenBank/DDBJ whole genome shotgun (WGS) entry which is preliminary data.</text>
</comment>
<dbReference type="AlphaFoldDB" id="A0A7X0BTL1"/>
<keyword evidence="3" id="KW-1185">Reference proteome</keyword>
<organism evidence="2 3">
    <name type="scientific">Pseudomonas fluvialis</name>
    <dbReference type="NCBI Taxonomy" id="1793966"/>
    <lineage>
        <taxon>Bacteria</taxon>
        <taxon>Pseudomonadati</taxon>
        <taxon>Pseudomonadota</taxon>
        <taxon>Gammaproteobacteria</taxon>
        <taxon>Pseudomonadales</taxon>
        <taxon>Pseudomonadaceae</taxon>
        <taxon>Pseudomonas</taxon>
    </lineage>
</organism>
<feature type="compositionally biased region" description="Basic and acidic residues" evidence="1">
    <location>
        <begin position="91"/>
        <end position="108"/>
    </location>
</feature>
<dbReference type="RefSeq" id="WP_184681857.1">
    <property type="nucleotide sequence ID" value="NZ_JACHLL010000002.1"/>
</dbReference>
<protein>
    <submittedName>
        <fullName evidence="2">Uncharacterized protein</fullName>
    </submittedName>
</protein>
<evidence type="ECO:0000256" key="1">
    <source>
        <dbReference type="SAM" id="MobiDB-lite"/>
    </source>
</evidence>
<sequence>MDFYRKHARRIEHLSDLLLTRAELFMAEQGTPALPSALHAELMQPLDAGDLPAFAQALREAAVHFVMAGNSAEFWSLLNALQSLCQALEKARHSQADESGERALDHLQEQLASQTA</sequence>
<reference evidence="2 3" key="1">
    <citation type="submission" date="2020-08" db="EMBL/GenBank/DDBJ databases">
        <title>Functional genomics of gut bacteria from endangered species of beetles.</title>
        <authorList>
            <person name="Carlos-Shanley C."/>
        </authorList>
    </citation>
    <scope>NUCLEOTIDE SEQUENCE [LARGE SCALE GENOMIC DNA]</scope>
    <source>
        <strain evidence="2 3">S00202</strain>
    </source>
</reference>
<evidence type="ECO:0000313" key="3">
    <source>
        <dbReference type="Proteomes" id="UP000557193"/>
    </source>
</evidence>
<feature type="region of interest" description="Disordered" evidence="1">
    <location>
        <begin position="91"/>
        <end position="116"/>
    </location>
</feature>
<dbReference type="Proteomes" id="UP000557193">
    <property type="component" value="Unassembled WGS sequence"/>
</dbReference>
<gene>
    <name evidence="2" type="ORF">HNP49_001418</name>
</gene>
<proteinExistence type="predicted"/>
<evidence type="ECO:0000313" key="2">
    <source>
        <dbReference type="EMBL" id="MBB6341261.1"/>
    </source>
</evidence>
<name>A0A7X0BTL1_9PSED</name>
<dbReference type="EMBL" id="JACHLL010000002">
    <property type="protein sequence ID" value="MBB6341261.1"/>
    <property type="molecule type" value="Genomic_DNA"/>
</dbReference>
<accession>A0A7X0BTL1</accession>